<gene>
    <name evidence="1" type="ORF">CORMATOL_00577</name>
</gene>
<dbReference type="HOGENOM" id="CLU_3042464_0_0_11"/>
<dbReference type="EMBL" id="ACEB01000005">
    <property type="protein sequence ID" value="EEG27909.1"/>
    <property type="molecule type" value="Genomic_DNA"/>
</dbReference>
<dbReference type="AlphaFoldDB" id="C0E0S6"/>
<organism evidence="1 2">
    <name type="scientific">Corynebacterium matruchotii ATCC 33806</name>
    <dbReference type="NCBI Taxonomy" id="566549"/>
    <lineage>
        <taxon>Bacteria</taxon>
        <taxon>Bacillati</taxon>
        <taxon>Actinomycetota</taxon>
        <taxon>Actinomycetes</taxon>
        <taxon>Mycobacteriales</taxon>
        <taxon>Corynebacteriaceae</taxon>
        <taxon>Corynebacterium</taxon>
    </lineage>
</organism>
<name>C0E0S6_9CORY</name>
<protein>
    <submittedName>
        <fullName evidence="1">Uncharacterized protein</fullName>
    </submittedName>
</protein>
<comment type="caution">
    <text evidence="1">The sequence shown here is derived from an EMBL/GenBank/DDBJ whole genome shotgun (WGS) entry which is preliminary data.</text>
</comment>
<proteinExistence type="predicted"/>
<evidence type="ECO:0000313" key="2">
    <source>
        <dbReference type="Proteomes" id="UP000006247"/>
    </source>
</evidence>
<sequence>MEAFHWNANTATRSAIMSAMASATGIFGNSTDAVAAGGTPAVCGESDVGTSPPF</sequence>
<accession>C0E0S6</accession>
<dbReference type="Proteomes" id="UP000006247">
    <property type="component" value="Unassembled WGS sequence"/>
</dbReference>
<evidence type="ECO:0000313" key="1">
    <source>
        <dbReference type="EMBL" id="EEG27909.1"/>
    </source>
</evidence>
<reference evidence="1 2" key="1">
    <citation type="submission" date="2009-01" db="EMBL/GenBank/DDBJ databases">
        <authorList>
            <person name="Fulton L."/>
            <person name="Clifton S."/>
            <person name="Chinwalla A.T."/>
            <person name="Mitreva M."/>
            <person name="Sodergren E."/>
            <person name="Weinstock G."/>
            <person name="Clifton S."/>
            <person name="Dooling D.J."/>
            <person name="Fulton B."/>
            <person name="Minx P."/>
            <person name="Pepin K.H."/>
            <person name="Johnson M."/>
            <person name="Bhonagiri V."/>
            <person name="Nash W.E."/>
            <person name="Mardis E.R."/>
            <person name="Wilson R.K."/>
        </authorList>
    </citation>
    <scope>NUCLEOTIDE SEQUENCE [LARGE SCALE GENOMIC DNA]</scope>
    <source>
        <strain evidence="1 2">ATCC 33806</strain>
    </source>
</reference>